<dbReference type="GO" id="GO:0005524">
    <property type="term" value="F:ATP binding"/>
    <property type="evidence" value="ECO:0007669"/>
    <property type="project" value="UniProtKB-KW"/>
</dbReference>
<dbReference type="Gene3D" id="3.40.50.300">
    <property type="entry name" value="P-loop containing nucleotide triphosphate hydrolases"/>
    <property type="match status" value="2"/>
</dbReference>
<dbReference type="EMBL" id="VWPV01034381">
    <property type="protein sequence ID" value="NWH67327.1"/>
    <property type="molecule type" value="Genomic_DNA"/>
</dbReference>
<dbReference type="CDD" id="cd03221">
    <property type="entry name" value="ABCF_EF-3"/>
    <property type="match status" value="2"/>
</dbReference>
<feature type="compositionally biased region" description="Basic and acidic residues" evidence="9">
    <location>
        <begin position="134"/>
        <end position="148"/>
    </location>
</feature>
<comment type="caution">
    <text evidence="11">The sequence shown here is derived from an EMBL/GenBank/DDBJ whole genome shotgun (WGS) entry which is preliminary data.</text>
</comment>
<keyword evidence="6" id="KW-0007">Acetylation</keyword>
<dbReference type="InterPro" id="IPR032781">
    <property type="entry name" value="ABC_tran_Xtn"/>
</dbReference>
<dbReference type="PROSITE" id="PS50893">
    <property type="entry name" value="ABC_TRANSPORTER_2"/>
    <property type="match status" value="2"/>
</dbReference>
<keyword evidence="5" id="KW-0067">ATP-binding</keyword>
<evidence type="ECO:0000256" key="7">
    <source>
        <dbReference type="ARBA" id="ARBA00023118"/>
    </source>
</evidence>
<feature type="region of interest" description="Disordered" evidence="9">
    <location>
        <begin position="134"/>
        <end position="178"/>
    </location>
</feature>
<feature type="non-terminal residue" evidence="11">
    <location>
        <position position="1"/>
    </location>
</feature>
<dbReference type="Pfam" id="PF26051">
    <property type="entry name" value="PWI_ABCF3"/>
    <property type="match status" value="1"/>
</dbReference>
<dbReference type="OrthoDB" id="2110130at2759"/>
<feature type="domain" description="ABC transporter" evidence="10">
    <location>
        <begin position="506"/>
        <end position="721"/>
    </location>
</feature>
<name>A0A7K4JR23_GEOCA</name>
<feature type="compositionally biased region" description="Basic and acidic residues" evidence="9">
    <location>
        <begin position="166"/>
        <end position="178"/>
    </location>
</feature>
<keyword evidence="2" id="KW-0597">Phosphoprotein</keyword>
<dbReference type="InterPro" id="IPR017871">
    <property type="entry name" value="ABC_transporter-like_CS"/>
</dbReference>
<reference evidence="11 12" key="1">
    <citation type="submission" date="2019-09" db="EMBL/GenBank/DDBJ databases">
        <title>Bird 10,000 Genomes (B10K) Project - Family phase.</title>
        <authorList>
            <person name="Zhang G."/>
        </authorList>
    </citation>
    <scope>NUCLEOTIDE SEQUENCE [LARGE SCALE GENOMIC DNA]</scope>
    <source>
        <strain evidence="11">B10K-CU-031-07</strain>
        <tissue evidence="11">Muscle</tissue>
    </source>
</reference>
<keyword evidence="3" id="KW-0677">Repeat</keyword>
<evidence type="ECO:0000259" key="10">
    <source>
        <dbReference type="PROSITE" id="PS50893"/>
    </source>
</evidence>
<dbReference type="InterPro" id="IPR027417">
    <property type="entry name" value="P-loop_NTPase"/>
</dbReference>
<dbReference type="PANTHER" id="PTHR19211:SF117">
    <property type="entry name" value="ATP-BINDING CASSETTE SUB-FAMILY F MEMBER 3"/>
    <property type="match status" value="1"/>
</dbReference>
<dbReference type="AlphaFoldDB" id="A0A7K4JR23"/>
<organism evidence="11 12">
    <name type="scientific">Geococcyx californianus</name>
    <name type="common">Greater roadrunner</name>
    <name type="synonym">Saurothera californiana</name>
    <dbReference type="NCBI Taxonomy" id="8947"/>
    <lineage>
        <taxon>Eukaryota</taxon>
        <taxon>Metazoa</taxon>
        <taxon>Chordata</taxon>
        <taxon>Craniata</taxon>
        <taxon>Vertebrata</taxon>
        <taxon>Euteleostomi</taxon>
        <taxon>Archelosauria</taxon>
        <taxon>Archosauria</taxon>
        <taxon>Dinosauria</taxon>
        <taxon>Saurischia</taxon>
        <taxon>Theropoda</taxon>
        <taxon>Coelurosauria</taxon>
        <taxon>Aves</taxon>
        <taxon>Neognathae</taxon>
        <taxon>Neoaves</taxon>
        <taxon>Otidimorphae</taxon>
        <taxon>Cuculiformes</taxon>
        <taxon>Neomorphidae</taxon>
        <taxon>Geococcyx</taxon>
    </lineage>
</organism>
<sequence>GPAMASCAEILRSEFPDLDGEVFAYVTGILRGGAAELESVDELEEAVGELLRQASPDGKDDGAIRDICQRLFNTLQLDEGQAQRCSQVLLDAPIQLSQITDGYEASVDLLPGLLLKRGQTSMVNAKKLEKAEAKLKAKQDRRMERDSLKSSGPLVLEEASASQAASKKETRMESSGKNKSYDVRIENFDVSFGERVLLAGADLNLAFGRRYGLVGRNGLGKTTLLKMIASRSLRIPLHISILHVEQEVAGDETPALQSVLECDTTRESLLREERNLTAKMNAGRGEGTEGARLSEIYAKLEEIEADKAPARASVILAGLGFNAKMQKQTTKEFSGGWRMRLALARALFARLPSSSLLTSVPLSLPSEPTNMLDVRAILWLETYLQTWQSTILVVSHDRNFLNAVATDIIHLHSQRLDMYRGDFENFMKIKEERLKNQQREYEAQQQYREHIQVFIDRFRYNANRASQVQSKLKLLEKLPELKPVDKESEVMMKFPDGFEKFSPPILQLDEVDFYYDPSHYIFRSLSVSADLESRICVVGENGAGKSTMLKILMGELAPVRGIRHAHRNLKIGYFSQHHVDQLDLNISAVELLARKFPGKTEEEYRHQLGSYGISGELAVRPVASLSGGQKSRVAFAQMTMSCPNFYILDEPTNHLDMETIEALAKALNKFRGGVILVSHDERFIRLVCQELWVCENATVTRIEGGFDQYRDILKEQFQKEGFL</sequence>
<dbReference type="SMART" id="SM00382">
    <property type="entry name" value="AAA"/>
    <property type="match status" value="2"/>
</dbReference>
<dbReference type="InterPro" id="IPR003593">
    <property type="entry name" value="AAA+_ATPase"/>
</dbReference>
<keyword evidence="12" id="KW-1185">Reference proteome</keyword>
<evidence type="ECO:0000256" key="8">
    <source>
        <dbReference type="ARBA" id="ARBA00073919"/>
    </source>
</evidence>
<feature type="domain" description="ABC transporter" evidence="10">
    <location>
        <begin position="183"/>
        <end position="438"/>
    </location>
</feature>
<proteinExistence type="inferred from homology"/>
<accession>A0A7K4JR23</accession>
<evidence type="ECO:0000313" key="11">
    <source>
        <dbReference type="EMBL" id="NWH67327.1"/>
    </source>
</evidence>
<evidence type="ECO:0000256" key="6">
    <source>
        <dbReference type="ARBA" id="ARBA00022990"/>
    </source>
</evidence>
<evidence type="ECO:0000256" key="5">
    <source>
        <dbReference type="ARBA" id="ARBA00022840"/>
    </source>
</evidence>
<protein>
    <recommendedName>
        <fullName evidence="8">ATP-binding cassette sub-family F member 3</fullName>
    </recommendedName>
</protein>
<dbReference type="PROSITE" id="PS00211">
    <property type="entry name" value="ABC_TRANSPORTER_1"/>
    <property type="match status" value="2"/>
</dbReference>
<dbReference type="Pfam" id="PF00005">
    <property type="entry name" value="ABC_tran"/>
    <property type="match status" value="2"/>
</dbReference>
<dbReference type="InterPro" id="IPR058770">
    <property type="entry name" value="PWI_ABCF3"/>
</dbReference>
<dbReference type="FunFam" id="3.40.50.300:FF:000104">
    <property type="entry name" value="ATP-binding cassette sub-family F member 3"/>
    <property type="match status" value="1"/>
</dbReference>
<dbReference type="FunFam" id="3.40.50.300:FF:000688">
    <property type="entry name" value="ATP-binding cassette sub-family F member 3"/>
    <property type="match status" value="1"/>
</dbReference>
<dbReference type="PANTHER" id="PTHR19211">
    <property type="entry name" value="ATP-BINDING TRANSPORT PROTEIN-RELATED"/>
    <property type="match status" value="1"/>
</dbReference>
<dbReference type="SUPFAM" id="SSF52540">
    <property type="entry name" value="P-loop containing nucleoside triphosphate hydrolases"/>
    <property type="match status" value="2"/>
</dbReference>
<dbReference type="InterPro" id="IPR003439">
    <property type="entry name" value="ABC_transporter-like_ATP-bd"/>
</dbReference>
<evidence type="ECO:0000313" key="12">
    <source>
        <dbReference type="Proteomes" id="UP000531151"/>
    </source>
</evidence>
<gene>
    <name evidence="11" type="primary">Abcf3</name>
    <name evidence="11" type="ORF">GEOCAL_R00495</name>
</gene>
<evidence type="ECO:0000256" key="2">
    <source>
        <dbReference type="ARBA" id="ARBA00022553"/>
    </source>
</evidence>
<evidence type="ECO:0000256" key="4">
    <source>
        <dbReference type="ARBA" id="ARBA00022741"/>
    </source>
</evidence>
<dbReference type="GO" id="GO:0016887">
    <property type="term" value="F:ATP hydrolysis activity"/>
    <property type="evidence" value="ECO:0007669"/>
    <property type="project" value="InterPro"/>
</dbReference>
<evidence type="ECO:0000256" key="9">
    <source>
        <dbReference type="SAM" id="MobiDB-lite"/>
    </source>
</evidence>
<dbReference type="InterPro" id="IPR050611">
    <property type="entry name" value="ABCF"/>
</dbReference>
<dbReference type="GO" id="GO:0051607">
    <property type="term" value="P:defense response to virus"/>
    <property type="evidence" value="ECO:0007669"/>
    <property type="project" value="UniProtKB-KW"/>
</dbReference>
<feature type="non-terminal residue" evidence="11">
    <location>
        <position position="723"/>
    </location>
</feature>
<dbReference type="Proteomes" id="UP000531151">
    <property type="component" value="Unassembled WGS sequence"/>
</dbReference>
<keyword evidence="7" id="KW-0051">Antiviral defense</keyword>
<comment type="similarity">
    <text evidence="1">Belongs to the ABC transporter superfamily. ABCF family. EF3 subfamily.</text>
</comment>
<dbReference type="Pfam" id="PF12848">
    <property type="entry name" value="ABC_tran_Xtn"/>
    <property type="match status" value="1"/>
</dbReference>
<evidence type="ECO:0000256" key="1">
    <source>
        <dbReference type="ARBA" id="ARBA00011054"/>
    </source>
</evidence>
<keyword evidence="4" id="KW-0547">Nucleotide-binding</keyword>
<evidence type="ECO:0000256" key="3">
    <source>
        <dbReference type="ARBA" id="ARBA00022737"/>
    </source>
</evidence>